<dbReference type="EMBL" id="KE343571">
    <property type="protein sequence ID" value="EXB36048.1"/>
    <property type="molecule type" value="Genomic_DNA"/>
</dbReference>
<evidence type="ECO:0000313" key="2">
    <source>
        <dbReference type="Proteomes" id="UP000030645"/>
    </source>
</evidence>
<protein>
    <submittedName>
        <fullName evidence="1">Uncharacterized protein</fullName>
    </submittedName>
</protein>
<organism evidence="1 2">
    <name type="scientific">Morus notabilis</name>
    <dbReference type="NCBI Taxonomy" id="981085"/>
    <lineage>
        <taxon>Eukaryota</taxon>
        <taxon>Viridiplantae</taxon>
        <taxon>Streptophyta</taxon>
        <taxon>Embryophyta</taxon>
        <taxon>Tracheophyta</taxon>
        <taxon>Spermatophyta</taxon>
        <taxon>Magnoliopsida</taxon>
        <taxon>eudicotyledons</taxon>
        <taxon>Gunneridae</taxon>
        <taxon>Pentapetalae</taxon>
        <taxon>rosids</taxon>
        <taxon>fabids</taxon>
        <taxon>Rosales</taxon>
        <taxon>Moraceae</taxon>
        <taxon>Moreae</taxon>
        <taxon>Morus</taxon>
    </lineage>
</organism>
<dbReference type="Proteomes" id="UP000030645">
    <property type="component" value="Unassembled WGS sequence"/>
</dbReference>
<keyword evidence="2" id="KW-1185">Reference proteome</keyword>
<proteinExistence type="predicted"/>
<reference evidence="2" key="1">
    <citation type="submission" date="2013-01" db="EMBL/GenBank/DDBJ databases">
        <title>Draft Genome Sequence of a Mulberry Tree, Morus notabilis C.K. Schneid.</title>
        <authorList>
            <person name="He N."/>
            <person name="Zhao S."/>
        </authorList>
    </citation>
    <scope>NUCLEOTIDE SEQUENCE</scope>
</reference>
<name>W9R1C3_9ROSA</name>
<accession>W9R1C3</accession>
<gene>
    <name evidence="1" type="ORF">L484_018205</name>
</gene>
<evidence type="ECO:0000313" key="1">
    <source>
        <dbReference type="EMBL" id="EXB36048.1"/>
    </source>
</evidence>
<sequence>MTKVTVSDDIIERQGQEMRGWALFEEKKRIEKAEFDYACYLNTNARFDRLALDLGQSTAAYPPLLDFPPHLT</sequence>
<dbReference type="AlphaFoldDB" id="W9R1C3"/>